<gene>
    <name evidence="11" type="ORF">SAMN06295970_1073</name>
</gene>
<dbReference type="Proteomes" id="UP001158049">
    <property type="component" value="Unassembled WGS sequence"/>
</dbReference>
<comment type="subcellular location">
    <subcellularLocation>
        <location evidence="1 9">Cell inner membrane</location>
        <topology evidence="1 9">Multi-pass membrane protein</topology>
    </subcellularLocation>
</comment>
<evidence type="ECO:0000256" key="3">
    <source>
        <dbReference type="ARBA" id="ARBA00022475"/>
    </source>
</evidence>
<accession>A0ABY1Q5I4</accession>
<name>A0ABY1Q5I4_9BURK</name>
<keyword evidence="7 9" id="KW-0472">Membrane</keyword>
<reference evidence="11 12" key="1">
    <citation type="submission" date="2017-05" db="EMBL/GenBank/DDBJ databases">
        <authorList>
            <person name="Varghese N."/>
            <person name="Submissions S."/>
        </authorList>
    </citation>
    <scope>NUCLEOTIDE SEQUENCE [LARGE SCALE GENOMIC DNA]</scope>
    <source>
        <strain evidence="11 12">DSM 26001</strain>
    </source>
</reference>
<comment type="function">
    <text evidence="9">Part of the tripartite ATP-independent periplasmic (TRAP) transport system.</text>
</comment>
<organism evidence="11 12">
    <name type="scientific">Noviherbaspirillum suwonense</name>
    <dbReference type="NCBI Taxonomy" id="1224511"/>
    <lineage>
        <taxon>Bacteria</taxon>
        <taxon>Pseudomonadati</taxon>
        <taxon>Pseudomonadota</taxon>
        <taxon>Betaproteobacteria</taxon>
        <taxon>Burkholderiales</taxon>
        <taxon>Oxalobacteraceae</taxon>
        <taxon>Noviherbaspirillum</taxon>
    </lineage>
</organism>
<feature type="transmembrane region" description="Helical" evidence="9">
    <location>
        <begin position="136"/>
        <end position="158"/>
    </location>
</feature>
<evidence type="ECO:0000256" key="2">
    <source>
        <dbReference type="ARBA" id="ARBA00022448"/>
    </source>
</evidence>
<dbReference type="EMBL" id="FXUL01000007">
    <property type="protein sequence ID" value="SMP60463.1"/>
    <property type="molecule type" value="Genomic_DNA"/>
</dbReference>
<dbReference type="Pfam" id="PF04290">
    <property type="entry name" value="DctQ"/>
    <property type="match status" value="1"/>
</dbReference>
<evidence type="ECO:0000313" key="12">
    <source>
        <dbReference type="Proteomes" id="UP001158049"/>
    </source>
</evidence>
<evidence type="ECO:0000256" key="1">
    <source>
        <dbReference type="ARBA" id="ARBA00004429"/>
    </source>
</evidence>
<feature type="transmembrane region" description="Helical" evidence="9">
    <location>
        <begin position="21"/>
        <end position="38"/>
    </location>
</feature>
<keyword evidence="3" id="KW-1003">Cell membrane</keyword>
<protein>
    <recommendedName>
        <fullName evidence="9">TRAP transporter small permease protein</fullName>
    </recommendedName>
</protein>
<evidence type="ECO:0000256" key="5">
    <source>
        <dbReference type="ARBA" id="ARBA00022692"/>
    </source>
</evidence>
<evidence type="ECO:0000256" key="6">
    <source>
        <dbReference type="ARBA" id="ARBA00022989"/>
    </source>
</evidence>
<dbReference type="RefSeq" id="WP_283442334.1">
    <property type="nucleotide sequence ID" value="NZ_FXUL01000007.1"/>
</dbReference>
<evidence type="ECO:0000256" key="4">
    <source>
        <dbReference type="ARBA" id="ARBA00022519"/>
    </source>
</evidence>
<evidence type="ECO:0000259" key="10">
    <source>
        <dbReference type="Pfam" id="PF04290"/>
    </source>
</evidence>
<sequence>MKLLLKLARGIDALNSLVGQAARWLILVAVLISAFNAFSRKAFSLSSNGMLEIQWYLFAAVFLLCAGYTLLSNEHVRVDVLLSRLSRRKQLFVELFGLIVFLAPVAVLVLVLSWAPFVDAYTSGEISSNAGGLVRWPVKLLIPAGFLLLLLQALSQVIKTIDELRRLPDAAAPAN</sequence>
<feature type="transmembrane region" description="Helical" evidence="9">
    <location>
        <begin position="91"/>
        <end position="116"/>
    </location>
</feature>
<comment type="subunit">
    <text evidence="9">The complex comprises the extracytoplasmic solute receptor protein and the two transmembrane proteins.</text>
</comment>
<dbReference type="PANTHER" id="PTHR35011">
    <property type="entry name" value="2,3-DIKETO-L-GULONATE TRAP TRANSPORTER SMALL PERMEASE PROTEIN YIAM"/>
    <property type="match status" value="1"/>
</dbReference>
<dbReference type="PANTHER" id="PTHR35011:SF4">
    <property type="entry name" value="SLL1102 PROTEIN"/>
    <property type="match status" value="1"/>
</dbReference>
<keyword evidence="12" id="KW-1185">Reference proteome</keyword>
<evidence type="ECO:0000256" key="7">
    <source>
        <dbReference type="ARBA" id="ARBA00023136"/>
    </source>
</evidence>
<dbReference type="InterPro" id="IPR055348">
    <property type="entry name" value="DctQ"/>
</dbReference>
<evidence type="ECO:0000313" key="11">
    <source>
        <dbReference type="EMBL" id="SMP60463.1"/>
    </source>
</evidence>
<dbReference type="InterPro" id="IPR007387">
    <property type="entry name" value="TRAP_DctQ"/>
</dbReference>
<keyword evidence="4 9" id="KW-0997">Cell inner membrane</keyword>
<keyword evidence="2 9" id="KW-0813">Transport</keyword>
<feature type="domain" description="Tripartite ATP-independent periplasmic transporters DctQ component" evidence="10">
    <location>
        <begin position="30"/>
        <end position="161"/>
    </location>
</feature>
<comment type="similarity">
    <text evidence="8 9">Belongs to the TRAP transporter small permease family.</text>
</comment>
<feature type="transmembrane region" description="Helical" evidence="9">
    <location>
        <begin position="53"/>
        <end position="71"/>
    </location>
</feature>
<comment type="caution">
    <text evidence="11">The sequence shown here is derived from an EMBL/GenBank/DDBJ whole genome shotgun (WGS) entry which is preliminary data.</text>
</comment>
<proteinExistence type="inferred from homology"/>
<keyword evidence="5 9" id="KW-0812">Transmembrane</keyword>
<keyword evidence="6 9" id="KW-1133">Transmembrane helix</keyword>
<evidence type="ECO:0000256" key="8">
    <source>
        <dbReference type="ARBA" id="ARBA00038436"/>
    </source>
</evidence>
<evidence type="ECO:0000256" key="9">
    <source>
        <dbReference type="RuleBase" id="RU369079"/>
    </source>
</evidence>